<dbReference type="Gene3D" id="3.40.50.980">
    <property type="match status" value="2"/>
</dbReference>
<keyword evidence="1 3" id="KW-0436">Ligase</keyword>
<dbReference type="Proteomes" id="UP000094622">
    <property type="component" value="Unassembled WGS sequence"/>
</dbReference>
<dbReference type="EMBL" id="MCRJ01000006">
    <property type="protein sequence ID" value="ODN72167.1"/>
    <property type="molecule type" value="Genomic_DNA"/>
</dbReference>
<dbReference type="AlphaFoldDB" id="A0A1E3H755"/>
<dbReference type="PANTHER" id="PTHR45527:SF10">
    <property type="entry name" value="PYOCHELIN SYNTHASE PCHF"/>
    <property type="match status" value="1"/>
</dbReference>
<dbReference type="SUPFAM" id="SSF56801">
    <property type="entry name" value="Acetyl-CoA synthetase-like"/>
    <property type="match status" value="1"/>
</dbReference>
<dbReference type="GO" id="GO:0031177">
    <property type="term" value="F:phosphopantetheine binding"/>
    <property type="evidence" value="ECO:0007669"/>
    <property type="project" value="TreeGrafter"/>
</dbReference>
<sequence>MSQTPQVTLDHQASEIDGALVCNWDAVEDLFPAGLLDDMFAAYADLLTRLARKTSAWDMRVDLVGDGPCAAMNRDAVLALDGADGRLHDGIFHVADAAPDRPAVFGGGLELTFGDLAGRARALAARLQALGARPNDLVAISLEKGPAQVVAALGVMASGAAYVPIDPDLPRARRDELMADTGARLLVCADEGDNENWPADVIRVAVPACAGELPAPVATRATDLAT</sequence>
<dbReference type="EC" id="6.3.2.-" evidence="3"/>
<dbReference type="GO" id="GO:0016874">
    <property type="term" value="F:ligase activity"/>
    <property type="evidence" value="ECO:0007669"/>
    <property type="project" value="UniProtKB-KW"/>
</dbReference>
<comment type="caution">
    <text evidence="3">The sequence shown here is derived from an EMBL/GenBank/DDBJ whole genome shotgun (WGS) entry which is preliminary data.</text>
</comment>
<dbReference type="Pfam" id="PF00501">
    <property type="entry name" value="AMP-binding"/>
    <property type="match status" value="1"/>
</dbReference>
<keyword evidence="4" id="KW-1185">Reference proteome</keyword>
<dbReference type="GO" id="GO:0043041">
    <property type="term" value="P:amino acid activation for nonribosomal peptide biosynthetic process"/>
    <property type="evidence" value="ECO:0007669"/>
    <property type="project" value="TreeGrafter"/>
</dbReference>
<organism evidence="3 4">
    <name type="scientific">Methylobrevis pamukkalensis</name>
    <dbReference type="NCBI Taxonomy" id="1439726"/>
    <lineage>
        <taxon>Bacteria</taxon>
        <taxon>Pseudomonadati</taxon>
        <taxon>Pseudomonadota</taxon>
        <taxon>Alphaproteobacteria</taxon>
        <taxon>Hyphomicrobiales</taxon>
        <taxon>Pleomorphomonadaceae</taxon>
        <taxon>Methylobrevis</taxon>
    </lineage>
</organism>
<accession>A0A1E3H755</accession>
<dbReference type="GO" id="GO:0000036">
    <property type="term" value="F:acyl carrier activity"/>
    <property type="evidence" value="ECO:0007669"/>
    <property type="project" value="TreeGrafter"/>
</dbReference>
<evidence type="ECO:0000313" key="3">
    <source>
        <dbReference type="EMBL" id="ODN72167.1"/>
    </source>
</evidence>
<dbReference type="PATRIC" id="fig|1439726.3.peg.490"/>
<evidence type="ECO:0000259" key="2">
    <source>
        <dbReference type="Pfam" id="PF00501"/>
    </source>
</evidence>
<name>A0A1E3H755_9HYPH</name>
<protein>
    <submittedName>
        <fullName evidence="3">Phenyloxazoline synthase MbtB</fullName>
        <ecNumber evidence="3">6.3.2.-</ecNumber>
    </submittedName>
</protein>
<feature type="domain" description="AMP-dependent synthetase/ligase" evidence="2">
    <location>
        <begin position="93"/>
        <end position="192"/>
    </location>
</feature>
<dbReference type="GO" id="GO:0005737">
    <property type="term" value="C:cytoplasm"/>
    <property type="evidence" value="ECO:0007669"/>
    <property type="project" value="TreeGrafter"/>
</dbReference>
<dbReference type="GO" id="GO:0044550">
    <property type="term" value="P:secondary metabolite biosynthetic process"/>
    <property type="evidence" value="ECO:0007669"/>
    <property type="project" value="TreeGrafter"/>
</dbReference>
<evidence type="ECO:0000256" key="1">
    <source>
        <dbReference type="ARBA" id="ARBA00022598"/>
    </source>
</evidence>
<dbReference type="RefSeq" id="WP_245293863.1">
    <property type="nucleotide sequence ID" value="NZ_MCRJ01000006.1"/>
</dbReference>
<dbReference type="Gene3D" id="3.30.559.30">
    <property type="entry name" value="Nonribosomal peptide synthetase, condensation domain"/>
    <property type="match status" value="1"/>
</dbReference>
<dbReference type="InterPro" id="IPR000873">
    <property type="entry name" value="AMP-dep_synth/lig_dom"/>
</dbReference>
<evidence type="ECO:0000313" key="4">
    <source>
        <dbReference type="Proteomes" id="UP000094622"/>
    </source>
</evidence>
<reference evidence="3 4" key="1">
    <citation type="submission" date="2016-07" db="EMBL/GenBank/DDBJ databases">
        <title>Draft Genome Sequence of Methylobrevis pamukkalensis PK2.</title>
        <authorList>
            <person name="Vasilenko O.V."/>
            <person name="Doronina N.V."/>
            <person name="Shmareva M.N."/>
            <person name="Tarlachkov S.V."/>
            <person name="Mustakhimov I."/>
            <person name="Trotsenko Y.A."/>
        </authorList>
    </citation>
    <scope>NUCLEOTIDE SEQUENCE [LARGE SCALE GENOMIC DNA]</scope>
    <source>
        <strain evidence="3 4">PK2</strain>
    </source>
</reference>
<gene>
    <name evidence="3" type="primary">mbtB</name>
    <name evidence="3" type="ORF">A6302_00465</name>
</gene>
<dbReference type="SUPFAM" id="SSF52777">
    <property type="entry name" value="CoA-dependent acyltransferases"/>
    <property type="match status" value="1"/>
</dbReference>
<dbReference type="PANTHER" id="PTHR45527">
    <property type="entry name" value="NONRIBOSOMAL PEPTIDE SYNTHETASE"/>
    <property type="match status" value="1"/>
</dbReference>
<proteinExistence type="predicted"/>